<keyword evidence="1 4" id="KW-0812">Transmembrane</keyword>
<dbReference type="SUPFAM" id="SSF103473">
    <property type="entry name" value="MFS general substrate transporter"/>
    <property type="match status" value="1"/>
</dbReference>
<organism evidence="6 7">
    <name type="scientific">Sphingomonas vulcanisoli</name>
    <dbReference type="NCBI Taxonomy" id="1658060"/>
    <lineage>
        <taxon>Bacteria</taxon>
        <taxon>Pseudomonadati</taxon>
        <taxon>Pseudomonadota</taxon>
        <taxon>Alphaproteobacteria</taxon>
        <taxon>Sphingomonadales</taxon>
        <taxon>Sphingomonadaceae</taxon>
        <taxon>Sphingomonas</taxon>
    </lineage>
</organism>
<proteinExistence type="predicted"/>
<evidence type="ECO:0000256" key="2">
    <source>
        <dbReference type="ARBA" id="ARBA00022989"/>
    </source>
</evidence>
<accession>A0ABX0TZ17</accession>
<keyword evidence="7" id="KW-1185">Reference proteome</keyword>
<feature type="transmembrane region" description="Helical" evidence="4">
    <location>
        <begin position="289"/>
        <end position="306"/>
    </location>
</feature>
<protein>
    <submittedName>
        <fullName evidence="6">MFS family permease</fullName>
    </submittedName>
</protein>
<dbReference type="InterPro" id="IPR050327">
    <property type="entry name" value="Proton-linked_MCT"/>
</dbReference>
<dbReference type="PROSITE" id="PS50850">
    <property type="entry name" value="MFS"/>
    <property type="match status" value="1"/>
</dbReference>
<feature type="transmembrane region" description="Helical" evidence="4">
    <location>
        <begin position="176"/>
        <end position="197"/>
    </location>
</feature>
<sequence>MPEGQAMSNSTAPRGAATRSLIGGCIGMMMGASPILLLSFGVYQQAIIRDTGWNSTTIASSIGPPMIVAGLLSPIVGLLVNRYGPRRFVTFGFPLCGMGVMLLATPHSAAMFAATMALAGLLTLGQTMIPYAYAVSGWFDRKRGLALGTILACAGVGLAIMPPIAAQLIFHFGWRFSYLAFGGAMVLVGIPVGRFLIVDPPSAAAIDRSTVPGLPWRAAVAKPVFWYLSISILLVGGSVGAGAVNLSIILTDRGVSPVRASFVMSLVGISMILARLVFGYLFDRIRAQLLTTAICLLATAAFVTLASSGSLIGVLVGAVLIGIGFGAEGDALSYMISRAFGMRDFGTIFGMMFVAFTLGAGAGPMVFALLRARGGGFELPLIAAAVACAIATGLVLLIRERNLPYARHPH</sequence>
<reference evidence="6 7" key="1">
    <citation type="submission" date="2020-03" db="EMBL/GenBank/DDBJ databases">
        <title>Genomic Encyclopedia of Type Strains, Phase III (KMG-III): the genomes of soil and plant-associated and newly described type strains.</title>
        <authorList>
            <person name="Whitman W."/>
        </authorList>
    </citation>
    <scope>NUCLEOTIDE SEQUENCE [LARGE SCALE GENOMIC DNA]</scope>
    <source>
        <strain evidence="6 7">CECT 8804</strain>
    </source>
</reference>
<evidence type="ECO:0000259" key="5">
    <source>
        <dbReference type="PROSITE" id="PS50850"/>
    </source>
</evidence>
<evidence type="ECO:0000313" key="6">
    <source>
        <dbReference type="EMBL" id="NIJ09635.1"/>
    </source>
</evidence>
<evidence type="ECO:0000256" key="3">
    <source>
        <dbReference type="ARBA" id="ARBA00023136"/>
    </source>
</evidence>
<dbReference type="InterPro" id="IPR036259">
    <property type="entry name" value="MFS_trans_sf"/>
</dbReference>
<dbReference type="Proteomes" id="UP000727456">
    <property type="component" value="Unassembled WGS sequence"/>
</dbReference>
<feature type="transmembrane region" description="Helical" evidence="4">
    <location>
        <begin position="21"/>
        <end position="42"/>
    </location>
</feature>
<evidence type="ECO:0000256" key="4">
    <source>
        <dbReference type="SAM" id="Phobius"/>
    </source>
</evidence>
<dbReference type="Pfam" id="PF07690">
    <property type="entry name" value="MFS_1"/>
    <property type="match status" value="1"/>
</dbReference>
<feature type="transmembrane region" description="Helical" evidence="4">
    <location>
        <begin position="62"/>
        <end position="81"/>
    </location>
</feature>
<feature type="transmembrane region" description="Helical" evidence="4">
    <location>
        <begin position="348"/>
        <end position="367"/>
    </location>
</feature>
<keyword evidence="3 4" id="KW-0472">Membrane</keyword>
<dbReference type="EMBL" id="JAAOZC010000015">
    <property type="protein sequence ID" value="NIJ09635.1"/>
    <property type="molecule type" value="Genomic_DNA"/>
</dbReference>
<dbReference type="PANTHER" id="PTHR11360:SF284">
    <property type="entry name" value="EG:103B4.3 PROTEIN-RELATED"/>
    <property type="match status" value="1"/>
</dbReference>
<dbReference type="PANTHER" id="PTHR11360">
    <property type="entry name" value="MONOCARBOXYLATE TRANSPORTER"/>
    <property type="match status" value="1"/>
</dbReference>
<dbReference type="InterPro" id="IPR020846">
    <property type="entry name" value="MFS_dom"/>
</dbReference>
<feature type="transmembrane region" description="Helical" evidence="4">
    <location>
        <begin position="379"/>
        <end position="398"/>
    </location>
</feature>
<feature type="transmembrane region" description="Helical" evidence="4">
    <location>
        <begin position="88"/>
        <end position="105"/>
    </location>
</feature>
<feature type="transmembrane region" description="Helical" evidence="4">
    <location>
        <begin position="262"/>
        <end position="282"/>
    </location>
</feature>
<dbReference type="Gene3D" id="1.20.1250.20">
    <property type="entry name" value="MFS general substrate transporter like domains"/>
    <property type="match status" value="2"/>
</dbReference>
<feature type="transmembrane region" description="Helical" evidence="4">
    <location>
        <begin position="224"/>
        <end position="250"/>
    </location>
</feature>
<name>A0ABX0TZ17_9SPHN</name>
<comment type="caution">
    <text evidence="6">The sequence shown here is derived from an EMBL/GenBank/DDBJ whole genome shotgun (WGS) entry which is preliminary data.</text>
</comment>
<feature type="transmembrane region" description="Helical" evidence="4">
    <location>
        <begin position="145"/>
        <end position="170"/>
    </location>
</feature>
<feature type="domain" description="Major facilitator superfamily (MFS) profile" evidence="5">
    <location>
        <begin position="20"/>
        <end position="403"/>
    </location>
</feature>
<keyword evidence="2 4" id="KW-1133">Transmembrane helix</keyword>
<evidence type="ECO:0000256" key="1">
    <source>
        <dbReference type="ARBA" id="ARBA00022692"/>
    </source>
</evidence>
<evidence type="ECO:0000313" key="7">
    <source>
        <dbReference type="Proteomes" id="UP000727456"/>
    </source>
</evidence>
<feature type="transmembrane region" description="Helical" evidence="4">
    <location>
        <begin position="111"/>
        <end position="133"/>
    </location>
</feature>
<gene>
    <name evidence="6" type="ORF">FHS31_003272</name>
</gene>
<dbReference type="InterPro" id="IPR011701">
    <property type="entry name" value="MFS"/>
</dbReference>